<feature type="signal peptide" evidence="1">
    <location>
        <begin position="1"/>
        <end position="20"/>
    </location>
</feature>
<name>A0A3E1P3D4_9BACT</name>
<accession>A0A3E1P3D4</accession>
<keyword evidence="1" id="KW-0732">Signal</keyword>
<feature type="chain" id="PRO_5017813865" evidence="1">
    <location>
        <begin position="21"/>
        <end position="75"/>
    </location>
</feature>
<keyword evidence="3" id="KW-1185">Reference proteome</keyword>
<dbReference type="InterPro" id="IPR045391">
    <property type="entry name" value="DUF6520"/>
</dbReference>
<dbReference type="RefSeq" id="WP_116854264.1">
    <property type="nucleotide sequence ID" value="NZ_QTJV01000004.1"/>
</dbReference>
<dbReference type="EMBL" id="QTJV01000004">
    <property type="protein sequence ID" value="RFM34682.1"/>
    <property type="molecule type" value="Genomic_DNA"/>
</dbReference>
<sequence>MKKHMMTAIAVVFAIGSAFAGSRVATGWYLNPTGTGTPITEAQATAMCPNGSANPCAYHFTQGASTYDQVKYYAL</sequence>
<reference evidence="2 3" key="1">
    <citation type="submission" date="2018-08" db="EMBL/GenBank/DDBJ databases">
        <title>Chitinophaga sp. K20C18050901, a novel bacterium isolated from forest soil.</title>
        <authorList>
            <person name="Wang C."/>
        </authorList>
    </citation>
    <scope>NUCLEOTIDE SEQUENCE [LARGE SCALE GENOMIC DNA]</scope>
    <source>
        <strain evidence="2 3">K20C18050901</strain>
    </source>
</reference>
<organism evidence="2 3">
    <name type="scientific">Chitinophaga silvisoli</name>
    <dbReference type="NCBI Taxonomy" id="2291814"/>
    <lineage>
        <taxon>Bacteria</taxon>
        <taxon>Pseudomonadati</taxon>
        <taxon>Bacteroidota</taxon>
        <taxon>Chitinophagia</taxon>
        <taxon>Chitinophagales</taxon>
        <taxon>Chitinophagaceae</taxon>
        <taxon>Chitinophaga</taxon>
    </lineage>
</organism>
<protein>
    <submittedName>
        <fullName evidence="2">Uncharacterized protein</fullName>
    </submittedName>
</protein>
<evidence type="ECO:0000313" key="2">
    <source>
        <dbReference type="EMBL" id="RFM34682.1"/>
    </source>
</evidence>
<dbReference type="AlphaFoldDB" id="A0A3E1P3D4"/>
<evidence type="ECO:0000256" key="1">
    <source>
        <dbReference type="SAM" id="SignalP"/>
    </source>
</evidence>
<dbReference type="Pfam" id="PF20130">
    <property type="entry name" value="DUF6520"/>
    <property type="match status" value="1"/>
</dbReference>
<comment type="caution">
    <text evidence="2">The sequence shown here is derived from an EMBL/GenBank/DDBJ whole genome shotgun (WGS) entry which is preliminary data.</text>
</comment>
<dbReference type="Proteomes" id="UP000261174">
    <property type="component" value="Unassembled WGS sequence"/>
</dbReference>
<evidence type="ECO:0000313" key="3">
    <source>
        <dbReference type="Proteomes" id="UP000261174"/>
    </source>
</evidence>
<proteinExistence type="predicted"/>
<gene>
    <name evidence="2" type="ORF">DXN04_15570</name>
</gene>
<dbReference type="OrthoDB" id="679478at2"/>